<dbReference type="PANTHER" id="PTHR46825:SF9">
    <property type="entry name" value="BETA-LACTAMASE-RELATED DOMAIN-CONTAINING PROTEIN"/>
    <property type="match status" value="1"/>
</dbReference>
<feature type="domain" description="Beta-lactamase-related" evidence="2">
    <location>
        <begin position="38"/>
        <end position="323"/>
    </location>
</feature>
<name>A0ABR4UIK6_9FLAO</name>
<keyword evidence="4" id="KW-1185">Reference proteome</keyword>
<accession>A0ABR4UIK6</accession>
<sequence>MRKICLLFILSIFSVLSAQNPDLKRSIDSLLINFQKNNAFSGSVLLQKNGETIYKGDFNKFAEGSDRYRIGSVTKVFTAVVTFQLIEEGKLSLDSKLSTYFPTIKNAGMITIGSMLNHTSGIYNYLEWEDYYDQKSKNYTREDMLKLVQEGKPDFKPGKESSYSNSNYLLLGYIIEDITGKSYEENIRARILDKVGMHNTYCEKDPSQYGKRTKSYKFDGENWSKESDTHPSFTFATGNIVSTTEDLSKLMQELFTGNLISEKSVQQMKKADPQIVFGYGLFKTPFYNRTGYGHTGRIDEFHSGIAYFPEDSFSIAVLANGTNVKLNDLVIGIVSRYYQKKYKSPDFTTYSSETAPSTEIYKGIYKAKLAGVITVGTFQITQAGKNHLFIAMYNHEKEGKESRKALLKRIGENEFYSFDNGAELKFLLNEKGKVVGIKLIQGKQSIHCKKV</sequence>
<keyword evidence="1" id="KW-0732">Signal</keyword>
<dbReference type="EMBL" id="JPRI01000008">
    <property type="protein sequence ID" value="KFF24408.1"/>
    <property type="molecule type" value="Genomic_DNA"/>
</dbReference>
<dbReference type="InterPro" id="IPR012338">
    <property type="entry name" value="Beta-lactam/transpept-like"/>
</dbReference>
<reference evidence="3 4" key="1">
    <citation type="submission" date="2014-07" db="EMBL/GenBank/DDBJ databases">
        <title>Genome of Chryseobacterium vrystaatense LMG 22846.</title>
        <authorList>
            <person name="Pipes S.E."/>
            <person name="Stropko S.J."/>
            <person name="Newman J.D."/>
        </authorList>
    </citation>
    <scope>NUCLEOTIDE SEQUENCE [LARGE SCALE GENOMIC DNA]</scope>
    <source>
        <strain evidence="3 4">LMG 22846</strain>
    </source>
</reference>
<feature type="chain" id="PRO_5047365386" description="Beta-lactamase-related domain-containing protein" evidence="1">
    <location>
        <begin position="19"/>
        <end position="451"/>
    </location>
</feature>
<proteinExistence type="predicted"/>
<feature type="signal peptide" evidence="1">
    <location>
        <begin position="1"/>
        <end position="18"/>
    </location>
</feature>
<comment type="caution">
    <text evidence="3">The sequence shown here is derived from an EMBL/GenBank/DDBJ whole genome shotgun (WGS) entry which is preliminary data.</text>
</comment>
<gene>
    <name evidence="3" type="ORF">IW16_18940</name>
</gene>
<dbReference type="SUPFAM" id="SSF56601">
    <property type="entry name" value="beta-lactamase/transpeptidase-like"/>
    <property type="match status" value="1"/>
</dbReference>
<organism evidence="3 4">
    <name type="scientific">Chryseobacterium vrystaatense</name>
    <dbReference type="NCBI Taxonomy" id="307480"/>
    <lineage>
        <taxon>Bacteria</taxon>
        <taxon>Pseudomonadati</taxon>
        <taxon>Bacteroidota</taxon>
        <taxon>Flavobacteriia</taxon>
        <taxon>Flavobacteriales</taxon>
        <taxon>Weeksellaceae</taxon>
        <taxon>Chryseobacterium group</taxon>
        <taxon>Chryseobacterium</taxon>
    </lineage>
</organism>
<evidence type="ECO:0000313" key="4">
    <source>
        <dbReference type="Proteomes" id="UP000028719"/>
    </source>
</evidence>
<evidence type="ECO:0000259" key="2">
    <source>
        <dbReference type="Pfam" id="PF00144"/>
    </source>
</evidence>
<dbReference type="Proteomes" id="UP000028719">
    <property type="component" value="Unassembled WGS sequence"/>
</dbReference>
<dbReference type="InterPro" id="IPR001466">
    <property type="entry name" value="Beta-lactam-related"/>
</dbReference>
<evidence type="ECO:0000256" key="1">
    <source>
        <dbReference type="SAM" id="SignalP"/>
    </source>
</evidence>
<evidence type="ECO:0000313" key="3">
    <source>
        <dbReference type="EMBL" id="KFF24408.1"/>
    </source>
</evidence>
<dbReference type="Gene3D" id="3.40.710.10">
    <property type="entry name" value="DD-peptidase/beta-lactamase superfamily"/>
    <property type="match status" value="1"/>
</dbReference>
<dbReference type="InterPro" id="IPR050491">
    <property type="entry name" value="AmpC-like"/>
</dbReference>
<dbReference type="RefSeq" id="WP_034747735.1">
    <property type="nucleotide sequence ID" value="NZ_JPRI01000008.1"/>
</dbReference>
<dbReference type="Pfam" id="PF00144">
    <property type="entry name" value="Beta-lactamase"/>
    <property type="match status" value="1"/>
</dbReference>
<protein>
    <recommendedName>
        <fullName evidence="2">Beta-lactamase-related domain-containing protein</fullName>
    </recommendedName>
</protein>
<dbReference type="PANTHER" id="PTHR46825">
    <property type="entry name" value="D-ALANYL-D-ALANINE-CARBOXYPEPTIDASE/ENDOPEPTIDASE AMPH"/>
    <property type="match status" value="1"/>
</dbReference>